<evidence type="ECO:0000256" key="9">
    <source>
        <dbReference type="ARBA" id="ARBA00022989"/>
    </source>
</evidence>
<keyword evidence="12" id="KW-0325">Glycoprotein</keyword>
<feature type="domain" description="EF-hand" evidence="16">
    <location>
        <begin position="476"/>
        <end position="511"/>
    </location>
</feature>
<dbReference type="EMBL" id="CAJNDS010001180">
    <property type="protein sequence ID" value="CAE7250758.1"/>
    <property type="molecule type" value="Genomic_DNA"/>
</dbReference>
<comment type="caution">
    <text evidence="17">The sequence shown here is derived from an EMBL/GenBank/DDBJ whole genome shotgun (WGS) entry which is preliminary data.</text>
</comment>
<evidence type="ECO:0000256" key="2">
    <source>
        <dbReference type="ARBA" id="ARBA00022448"/>
    </source>
</evidence>
<evidence type="ECO:0000259" key="16">
    <source>
        <dbReference type="PROSITE" id="PS50222"/>
    </source>
</evidence>
<sequence length="667" mass="75524">MAQDGARANRKGNLRNPKLTKAFQSLVDALVQQHVSELRETERSAKRLRRSMDNAEAARELNRQLRHSQSSPSPIYGTYSPNGVNGVATPGSEVGISSQEPKHLKLGRGSTTSQQLLCRQRQALPEVNADKVLEALAVEAVPSSASGVSAELDHVLSHELIPGKREQTSATFGFFSETDSSMLARWRSMNYRQRMATWLESNHFEMLISFALCINVLWMAFELQVHGSMTGFEIGVFPTPMMPKETWPTWEAWLLVGDMAFAGFFALDVVVRVLVLGLTFWKAWMNYIDVIVSVISLVELTATFYTMPINPILFRLLRMGKLTRAIRVVSMTSVLASLQLLIKCLAASRDMLFWSFCLLTFVQCIAGMVVSTLCWEYLRDENFDPGLREDVFRYYGTFSRTFLSMFEILFANWSPPCRILVEHVSEWFSIFFLLYRCVLGFAVLNVVNAVFVQQTMKTASSDEDLAFKQKEKDIAMYHRKVKKLFATMDSSGDGAINFDEFSKLVKSPKLRFWMSQLELEYHDLLSLFEFLDNGDGQITLHEFIEGASRLKGHAKAIDIWRMETKVEVLFEEVLHILRGDDKEETEVLEPQSPEARKISSIQEIFDHSVFRHIKATTFVHDSVHDPSNSGEVQPTHTTGTRLGTSVSEGTQLGTSVGEDPDHDHHLP</sequence>
<evidence type="ECO:0000256" key="15">
    <source>
        <dbReference type="SAM" id="Phobius"/>
    </source>
</evidence>
<evidence type="ECO:0000256" key="10">
    <source>
        <dbReference type="ARBA" id="ARBA00023065"/>
    </source>
</evidence>
<dbReference type="Gene3D" id="1.10.287.70">
    <property type="match status" value="1"/>
</dbReference>
<dbReference type="InterPro" id="IPR005821">
    <property type="entry name" value="Ion_trans_dom"/>
</dbReference>
<evidence type="ECO:0000256" key="6">
    <source>
        <dbReference type="ARBA" id="ARBA00022692"/>
    </source>
</evidence>
<dbReference type="GO" id="GO:0005891">
    <property type="term" value="C:voltage-gated calcium channel complex"/>
    <property type="evidence" value="ECO:0007669"/>
    <property type="project" value="TreeGrafter"/>
</dbReference>
<evidence type="ECO:0000256" key="4">
    <source>
        <dbReference type="ARBA" id="ARBA00022568"/>
    </source>
</evidence>
<keyword evidence="9 15" id="KW-1133">Transmembrane helix</keyword>
<evidence type="ECO:0000256" key="8">
    <source>
        <dbReference type="ARBA" id="ARBA00022882"/>
    </source>
</evidence>
<keyword evidence="3" id="KW-0597">Phosphoprotein</keyword>
<dbReference type="SUPFAM" id="SSF81324">
    <property type="entry name" value="Voltage-gated potassium channels"/>
    <property type="match status" value="1"/>
</dbReference>
<accession>A0A812M557</accession>
<dbReference type="SUPFAM" id="SSF47473">
    <property type="entry name" value="EF-hand"/>
    <property type="match status" value="1"/>
</dbReference>
<evidence type="ECO:0000256" key="1">
    <source>
        <dbReference type="ARBA" id="ARBA00004141"/>
    </source>
</evidence>
<feature type="region of interest" description="Disordered" evidence="14">
    <location>
        <begin position="36"/>
        <end position="86"/>
    </location>
</feature>
<evidence type="ECO:0000256" key="12">
    <source>
        <dbReference type="ARBA" id="ARBA00023180"/>
    </source>
</evidence>
<dbReference type="InterPro" id="IPR011992">
    <property type="entry name" value="EF-hand-dom_pair"/>
</dbReference>
<evidence type="ECO:0000256" key="7">
    <source>
        <dbReference type="ARBA" id="ARBA00022837"/>
    </source>
</evidence>
<evidence type="ECO:0000313" key="17">
    <source>
        <dbReference type="EMBL" id="CAE7250758.1"/>
    </source>
</evidence>
<keyword evidence="13" id="KW-0407">Ion channel</keyword>
<dbReference type="GO" id="GO:0098703">
    <property type="term" value="P:calcium ion import across plasma membrane"/>
    <property type="evidence" value="ECO:0007669"/>
    <property type="project" value="TreeGrafter"/>
</dbReference>
<evidence type="ECO:0000256" key="3">
    <source>
        <dbReference type="ARBA" id="ARBA00022553"/>
    </source>
</evidence>
<feature type="transmembrane region" description="Helical" evidence="15">
    <location>
        <begin position="352"/>
        <end position="378"/>
    </location>
</feature>
<feature type="transmembrane region" description="Helical" evidence="15">
    <location>
        <begin position="427"/>
        <end position="451"/>
    </location>
</feature>
<feature type="transmembrane region" description="Helical" evidence="15">
    <location>
        <begin position="204"/>
        <end position="221"/>
    </location>
</feature>
<dbReference type="InterPro" id="IPR018247">
    <property type="entry name" value="EF_Hand_1_Ca_BS"/>
</dbReference>
<evidence type="ECO:0000256" key="11">
    <source>
        <dbReference type="ARBA" id="ARBA00023136"/>
    </source>
</evidence>
<feature type="transmembrane region" description="Helical" evidence="15">
    <location>
        <begin position="325"/>
        <end position="345"/>
    </location>
</feature>
<feature type="compositionally biased region" description="Basic and acidic residues" evidence="14">
    <location>
        <begin position="36"/>
        <end position="63"/>
    </location>
</feature>
<evidence type="ECO:0000313" key="18">
    <source>
        <dbReference type="Proteomes" id="UP000604046"/>
    </source>
</evidence>
<dbReference type="Gene3D" id="1.10.238.10">
    <property type="entry name" value="EF-hand"/>
    <property type="match status" value="1"/>
</dbReference>
<organism evidence="17 18">
    <name type="scientific">Symbiodinium natans</name>
    <dbReference type="NCBI Taxonomy" id="878477"/>
    <lineage>
        <taxon>Eukaryota</taxon>
        <taxon>Sar</taxon>
        <taxon>Alveolata</taxon>
        <taxon>Dinophyceae</taxon>
        <taxon>Suessiales</taxon>
        <taxon>Symbiodiniaceae</taxon>
        <taxon>Symbiodinium</taxon>
    </lineage>
</organism>
<dbReference type="GO" id="GO:0008331">
    <property type="term" value="F:high voltage-gated calcium channel activity"/>
    <property type="evidence" value="ECO:0007669"/>
    <property type="project" value="TreeGrafter"/>
</dbReference>
<proteinExistence type="predicted"/>
<dbReference type="OrthoDB" id="423205at2759"/>
<dbReference type="GO" id="GO:0005509">
    <property type="term" value="F:calcium ion binding"/>
    <property type="evidence" value="ECO:0007669"/>
    <property type="project" value="InterPro"/>
</dbReference>
<dbReference type="PANTHER" id="PTHR45628:SF7">
    <property type="entry name" value="VOLTAGE-DEPENDENT CALCIUM CHANNEL TYPE A SUBUNIT ALPHA-1"/>
    <property type="match status" value="1"/>
</dbReference>
<comment type="subcellular location">
    <subcellularLocation>
        <location evidence="1">Membrane</location>
        <topology evidence="1">Multi-pass membrane protein</topology>
    </subcellularLocation>
</comment>
<dbReference type="SMART" id="SM00054">
    <property type="entry name" value="EFh"/>
    <property type="match status" value="2"/>
</dbReference>
<feature type="transmembrane region" description="Helical" evidence="15">
    <location>
        <begin position="252"/>
        <end position="275"/>
    </location>
</feature>
<dbReference type="AlphaFoldDB" id="A0A812M557"/>
<keyword evidence="10" id="KW-0406">Ion transport</keyword>
<dbReference type="PANTHER" id="PTHR45628">
    <property type="entry name" value="VOLTAGE-DEPENDENT CALCIUM CHANNEL TYPE A SUBUNIT ALPHA-1"/>
    <property type="match status" value="1"/>
</dbReference>
<evidence type="ECO:0000256" key="13">
    <source>
        <dbReference type="ARBA" id="ARBA00023303"/>
    </source>
</evidence>
<dbReference type="PROSITE" id="PS50222">
    <property type="entry name" value="EF_HAND_2"/>
    <property type="match status" value="1"/>
</dbReference>
<keyword evidence="7" id="KW-0106">Calcium</keyword>
<feature type="transmembrane region" description="Helical" evidence="15">
    <location>
        <begin position="287"/>
        <end position="305"/>
    </location>
</feature>
<dbReference type="Proteomes" id="UP000604046">
    <property type="component" value="Unassembled WGS sequence"/>
</dbReference>
<dbReference type="InterPro" id="IPR002048">
    <property type="entry name" value="EF_hand_dom"/>
</dbReference>
<dbReference type="InterPro" id="IPR050599">
    <property type="entry name" value="VDCC_alpha-1_subunit"/>
</dbReference>
<keyword evidence="11 15" id="KW-0472">Membrane</keyword>
<keyword evidence="4" id="KW-0109">Calcium transport</keyword>
<dbReference type="Pfam" id="PF13202">
    <property type="entry name" value="EF-hand_5"/>
    <property type="match status" value="1"/>
</dbReference>
<dbReference type="CDD" id="cd00051">
    <property type="entry name" value="EFh"/>
    <property type="match status" value="1"/>
</dbReference>
<feature type="region of interest" description="Disordered" evidence="14">
    <location>
        <begin position="621"/>
        <end position="667"/>
    </location>
</feature>
<evidence type="ECO:0000256" key="14">
    <source>
        <dbReference type="SAM" id="MobiDB-lite"/>
    </source>
</evidence>
<dbReference type="Gene3D" id="1.20.120.350">
    <property type="entry name" value="Voltage-gated potassium channels. Chain C"/>
    <property type="match status" value="1"/>
</dbReference>
<reference evidence="17" key="1">
    <citation type="submission" date="2021-02" db="EMBL/GenBank/DDBJ databases">
        <authorList>
            <person name="Dougan E. K."/>
            <person name="Rhodes N."/>
            <person name="Thang M."/>
            <person name="Chan C."/>
        </authorList>
    </citation>
    <scope>NUCLEOTIDE SEQUENCE</scope>
</reference>
<name>A0A812M557_9DINO</name>
<dbReference type="InterPro" id="IPR027359">
    <property type="entry name" value="Volt_channel_dom_sf"/>
</dbReference>
<evidence type="ECO:0000256" key="5">
    <source>
        <dbReference type="ARBA" id="ARBA00022673"/>
    </source>
</evidence>
<gene>
    <name evidence="17" type="primary">Catsper1</name>
    <name evidence="17" type="ORF">SNAT2548_LOCUS12350</name>
</gene>
<keyword evidence="18" id="KW-1185">Reference proteome</keyword>
<feature type="compositionally biased region" description="Polar residues" evidence="14">
    <location>
        <begin position="625"/>
        <end position="654"/>
    </location>
</feature>
<keyword evidence="2" id="KW-0813">Transport</keyword>
<feature type="compositionally biased region" description="Polar residues" evidence="14">
    <location>
        <begin position="67"/>
        <end position="83"/>
    </location>
</feature>
<protein>
    <submittedName>
        <fullName evidence="17">Catsper1 protein</fullName>
    </submittedName>
</protein>
<keyword evidence="8" id="KW-0851">Voltage-gated channel</keyword>
<keyword evidence="6 15" id="KW-0812">Transmembrane</keyword>
<keyword evidence="5" id="KW-0107">Calcium channel</keyword>
<dbReference type="Pfam" id="PF00520">
    <property type="entry name" value="Ion_trans"/>
    <property type="match status" value="1"/>
</dbReference>
<dbReference type="PROSITE" id="PS00018">
    <property type="entry name" value="EF_HAND_1"/>
    <property type="match status" value="1"/>
</dbReference>